<feature type="transmembrane region" description="Helical" evidence="1">
    <location>
        <begin position="12"/>
        <end position="34"/>
    </location>
</feature>
<proteinExistence type="predicted"/>
<evidence type="ECO:0000259" key="3">
    <source>
        <dbReference type="Pfam" id="PF14341"/>
    </source>
</evidence>
<dbReference type="InterPro" id="IPR025205">
    <property type="entry name" value="PilX/PilW_C"/>
</dbReference>
<dbReference type="Pfam" id="PF13681">
    <property type="entry name" value="PilX"/>
    <property type="match status" value="1"/>
</dbReference>
<keyword evidence="1" id="KW-1133">Transmembrane helix</keyword>
<keyword evidence="1" id="KW-0472">Membrane</keyword>
<evidence type="ECO:0000313" key="4">
    <source>
        <dbReference type="EMBL" id="VAW91556.1"/>
    </source>
</evidence>
<evidence type="ECO:0000259" key="2">
    <source>
        <dbReference type="Pfam" id="PF13681"/>
    </source>
</evidence>
<feature type="domain" description="Type 4 fimbrial biogenesis protein PilX N-terminal" evidence="3">
    <location>
        <begin position="13"/>
        <end position="62"/>
    </location>
</feature>
<gene>
    <name evidence="4" type="ORF">MNBD_GAMMA21-1084</name>
</gene>
<evidence type="ECO:0008006" key="5">
    <source>
        <dbReference type="Google" id="ProtNLM"/>
    </source>
</evidence>
<evidence type="ECO:0000256" key="1">
    <source>
        <dbReference type="SAM" id="Phobius"/>
    </source>
</evidence>
<organism evidence="4">
    <name type="scientific">hydrothermal vent metagenome</name>
    <dbReference type="NCBI Taxonomy" id="652676"/>
    <lineage>
        <taxon>unclassified sequences</taxon>
        <taxon>metagenomes</taxon>
        <taxon>ecological metagenomes</taxon>
    </lineage>
</organism>
<protein>
    <recommendedName>
        <fullName evidence="5">Type 4 fimbrial biogenesis protein PilX N-terminal domain-containing protein</fullName>
    </recommendedName>
</protein>
<dbReference type="InterPro" id="IPR025746">
    <property type="entry name" value="PilX_N_dom"/>
</dbReference>
<accession>A0A3B1AFZ8</accession>
<dbReference type="AlphaFoldDB" id="A0A3B1AFZ8"/>
<reference evidence="4" key="1">
    <citation type="submission" date="2018-06" db="EMBL/GenBank/DDBJ databases">
        <authorList>
            <person name="Zhirakovskaya E."/>
        </authorList>
    </citation>
    <scope>NUCLEOTIDE SEQUENCE</scope>
</reference>
<dbReference type="EMBL" id="UOFR01000012">
    <property type="protein sequence ID" value="VAW91556.1"/>
    <property type="molecule type" value="Genomic_DNA"/>
</dbReference>
<name>A0A3B1AFZ8_9ZZZZ</name>
<sequence length="184" mass="19849">MNNPSIGFKGQTGSALIVSLSILLVLTILGVSSLRTTSLEEKMAGNSRDAQTAFEAAEAALREGERFVITSLDTGDYNPTGGNNGATGLFDFGDVIIVADAWSVETNWDASNFVTVPYNNLVARLPRYMIQLLRAQSTQGQAADLGNANDYVERDPLPKFFQITSRGTGISPNSRAMLQSYFSK</sequence>
<keyword evidence="1" id="KW-0812">Transmembrane</keyword>
<feature type="domain" description="PilX/PilW C-terminal" evidence="2">
    <location>
        <begin position="91"/>
        <end position="183"/>
    </location>
</feature>
<dbReference type="Pfam" id="PF14341">
    <property type="entry name" value="PilX_N"/>
    <property type="match status" value="1"/>
</dbReference>